<evidence type="ECO:0000313" key="2">
    <source>
        <dbReference type="Proteomes" id="UP000189739"/>
    </source>
</evidence>
<sequence length="91" mass="10320">MVNCELTHPECATLFDPLYFVKRVEEMKLTLFLLAERGSGSDSEPGVSKNSAVVSHRANRAHKTARQLLFLLFPECHYWARRPMQQAGGDN</sequence>
<name>A0A1S9PD81_9SPHI</name>
<proteinExistence type="predicted"/>
<dbReference type="EMBL" id="MBTF01000023">
    <property type="protein sequence ID" value="OOQ58528.1"/>
    <property type="molecule type" value="Genomic_DNA"/>
</dbReference>
<dbReference type="Proteomes" id="UP000189739">
    <property type="component" value="Unassembled WGS sequence"/>
</dbReference>
<keyword evidence="2" id="KW-1185">Reference proteome</keyword>
<reference evidence="1 2" key="1">
    <citation type="submission" date="2016-07" db="EMBL/GenBank/DDBJ databases">
        <title>Genomic analysis of zinc-resistant bacterium Mucilaginibacter pedocola TBZ30.</title>
        <authorList>
            <person name="Huang J."/>
            <person name="Tang J."/>
        </authorList>
    </citation>
    <scope>NUCLEOTIDE SEQUENCE [LARGE SCALE GENOMIC DNA]</scope>
    <source>
        <strain evidence="1 2">TBZ30</strain>
    </source>
</reference>
<evidence type="ECO:0000313" key="1">
    <source>
        <dbReference type="EMBL" id="OOQ58528.1"/>
    </source>
</evidence>
<protein>
    <submittedName>
        <fullName evidence="1">Uncharacterized protein</fullName>
    </submittedName>
</protein>
<comment type="caution">
    <text evidence="1">The sequence shown here is derived from an EMBL/GenBank/DDBJ whole genome shotgun (WGS) entry which is preliminary data.</text>
</comment>
<dbReference type="STRING" id="1792845.BC343_07625"/>
<gene>
    <name evidence="1" type="ORF">BC343_07625</name>
</gene>
<dbReference type="AlphaFoldDB" id="A0A1S9PD81"/>
<accession>A0A1S9PD81</accession>
<organism evidence="1 2">
    <name type="scientific">Mucilaginibacter pedocola</name>
    <dbReference type="NCBI Taxonomy" id="1792845"/>
    <lineage>
        <taxon>Bacteria</taxon>
        <taxon>Pseudomonadati</taxon>
        <taxon>Bacteroidota</taxon>
        <taxon>Sphingobacteriia</taxon>
        <taxon>Sphingobacteriales</taxon>
        <taxon>Sphingobacteriaceae</taxon>
        <taxon>Mucilaginibacter</taxon>
    </lineage>
</organism>